<name>A0ABN8L0Q7_CHISP</name>
<evidence type="ECO:0008006" key="4">
    <source>
        <dbReference type="Google" id="ProtNLM"/>
    </source>
</evidence>
<feature type="region of interest" description="Disordered" evidence="1">
    <location>
        <begin position="71"/>
        <end position="109"/>
    </location>
</feature>
<accession>A0ABN8L0Q7</accession>
<dbReference type="EMBL" id="OU963894">
    <property type="protein sequence ID" value="CAH2979961.1"/>
    <property type="molecule type" value="Genomic_DNA"/>
</dbReference>
<dbReference type="PANTHER" id="PTHR10773:SF19">
    <property type="match status" value="1"/>
</dbReference>
<protein>
    <recommendedName>
        <fullName evidence="4">BESS domain-containing protein</fullName>
    </recommendedName>
</protein>
<feature type="compositionally biased region" description="Polar residues" evidence="1">
    <location>
        <begin position="71"/>
        <end position="97"/>
    </location>
</feature>
<gene>
    <name evidence="2" type="ORF">CHILSU_LOCUS717</name>
</gene>
<evidence type="ECO:0000256" key="1">
    <source>
        <dbReference type="SAM" id="MobiDB-lite"/>
    </source>
</evidence>
<reference evidence="2" key="1">
    <citation type="submission" date="2021-12" db="EMBL/GenBank/DDBJ databases">
        <authorList>
            <person name="King R."/>
        </authorList>
    </citation>
    <scope>NUCLEOTIDE SEQUENCE</scope>
</reference>
<keyword evidence="3" id="KW-1185">Reference proteome</keyword>
<evidence type="ECO:0000313" key="3">
    <source>
        <dbReference type="Proteomes" id="UP001153292"/>
    </source>
</evidence>
<dbReference type="Proteomes" id="UP001153292">
    <property type="component" value="Chromosome 1"/>
</dbReference>
<organism evidence="2 3">
    <name type="scientific">Chilo suppressalis</name>
    <name type="common">Asiatic rice borer moth</name>
    <dbReference type="NCBI Taxonomy" id="168631"/>
    <lineage>
        <taxon>Eukaryota</taxon>
        <taxon>Metazoa</taxon>
        <taxon>Ecdysozoa</taxon>
        <taxon>Arthropoda</taxon>
        <taxon>Hexapoda</taxon>
        <taxon>Insecta</taxon>
        <taxon>Pterygota</taxon>
        <taxon>Neoptera</taxon>
        <taxon>Endopterygota</taxon>
        <taxon>Lepidoptera</taxon>
        <taxon>Glossata</taxon>
        <taxon>Ditrysia</taxon>
        <taxon>Pyraloidea</taxon>
        <taxon>Crambidae</taxon>
        <taxon>Crambinae</taxon>
        <taxon>Chilo</taxon>
    </lineage>
</organism>
<evidence type="ECO:0000313" key="2">
    <source>
        <dbReference type="EMBL" id="CAH2979961.1"/>
    </source>
</evidence>
<sequence>MLSSPTFAADINKPFSIAMTPQSVEPLFSVSIDNQNCNEEDFTPVPSPYCDDNLSSDSPMDNTHRQNIETLSNLDSPQTSSIFSPGTLNESDYTDVSTPKIKRRSKKRTDLGLKRLKHQDDWLSKKRQRLYNKGMPYISTKGIRKDARRMKAGCSTTCRLRCYEKIKDESRMELFSQFWETGSHVKQWQIIAKYVMQKNKKTATNLEETSRRSYTLHYHLPLHDPVTDSISSQKVCKTMFLNTFNISKEFVYTALHKNKDCNDFVDINDDRGRHKNHASIITNLMKQSVIDHVNSFIPVESHYVR</sequence>
<proteinExistence type="predicted"/>
<dbReference type="PANTHER" id="PTHR10773">
    <property type="entry name" value="DNA-DIRECTED RNA POLYMERASES I, II, AND III SUBUNIT RPABC2"/>
    <property type="match status" value="1"/>
</dbReference>